<feature type="domain" description="ABC transmembrane type-1" evidence="9">
    <location>
        <begin position="378"/>
        <end position="575"/>
    </location>
</feature>
<evidence type="ECO:0000259" key="9">
    <source>
        <dbReference type="PROSITE" id="PS50928"/>
    </source>
</evidence>
<comment type="similarity">
    <text evidence="8">Belongs to the binding-protein-dependent transport system permease family.</text>
</comment>
<keyword evidence="5 8" id="KW-0812">Transmembrane</keyword>
<feature type="transmembrane region" description="Helical" evidence="8">
    <location>
        <begin position="382"/>
        <end position="404"/>
    </location>
</feature>
<dbReference type="PANTHER" id="PTHR43357">
    <property type="entry name" value="INNER MEMBRANE ABC TRANSPORTER PERMEASE PROTEIN YDCV"/>
    <property type="match status" value="1"/>
</dbReference>
<feature type="transmembrane region" description="Helical" evidence="8">
    <location>
        <begin position="82"/>
        <end position="102"/>
    </location>
</feature>
<dbReference type="Proteomes" id="UP000741360">
    <property type="component" value="Unassembled WGS sequence"/>
</dbReference>
<evidence type="ECO:0000313" key="11">
    <source>
        <dbReference type="Proteomes" id="UP000741360"/>
    </source>
</evidence>
<proteinExistence type="inferred from homology"/>
<feature type="transmembrane region" description="Helical" evidence="8">
    <location>
        <begin position="268"/>
        <end position="290"/>
    </location>
</feature>
<feature type="domain" description="ABC transmembrane type-1" evidence="9">
    <location>
        <begin position="78"/>
        <end position="289"/>
    </location>
</feature>
<keyword evidence="7 8" id="KW-0472">Membrane</keyword>
<feature type="transmembrane region" description="Helical" evidence="8">
    <location>
        <begin position="320"/>
        <end position="346"/>
    </location>
</feature>
<dbReference type="Gene3D" id="1.10.3720.10">
    <property type="entry name" value="MetI-like"/>
    <property type="match status" value="2"/>
</dbReference>
<dbReference type="InterPro" id="IPR000515">
    <property type="entry name" value="MetI-like"/>
</dbReference>
<feature type="transmembrane region" description="Helical" evidence="8">
    <location>
        <begin position="216"/>
        <end position="242"/>
    </location>
</feature>
<evidence type="ECO:0000256" key="5">
    <source>
        <dbReference type="ARBA" id="ARBA00022692"/>
    </source>
</evidence>
<keyword evidence="2 8" id="KW-0813">Transport</keyword>
<evidence type="ECO:0000256" key="2">
    <source>
        <dbReference type="ARBA" id="ARBA00022448"/>
    </source>
</evidence>
<dbReference type="GO" id="GO:0005886">
    <property type="term" value="C:plasma membrane"/>
    <property type="evidence" value="ECO:0007669"/>
    <property type="project" value="UniProtKB-SubCell"/>
</dbReference>
<dbReference type="EMBL" id="JACPSX010000127">
    <property type="protein sequence ID" value="MBI3014810.1"/>
    <property type="molecule type" value="Genomic_DNA"/>
</dbReference>
<evidence type="ECO:0000313" key="10">
    <source>
        <dbReference type="EMBL" id="MBI3014810.1"/>
    </source>
</evidence>
<dbReference type="InterPro" id="IPR035906">
    <property type="entry name" value="MetI-like_sf"/>
</dbReference>
<sequence length="587" mass="64154">MSAELRPARIGMIPHLRFSTRHVLLILSTAPAFVILFLVGLILWVGLVRDVNSGIFSTGVTLDHYRALWADPLLYRALFNTAQFALIAMAVAFGMGVPLAWLAERSNLPGKGIIYVLMVSGLLLPGVFIAMGWVFLFHPEIGIINMAFKNLLGLDHSLVNIVSVPGMGIIQGLNLVPVVFITLGPSYRAMNPAVEEAARVHGLSLLGTLRRISLPLLLPSLLGAFLYVITIAIAAFDIPAIIGLSNRILTFSTFVYISANPREGLPNYGLVGAISSVMIVFALLSCWMYVSVLKRSYKYAVVTGQGYSSRLVKLRSKTVVGVWLLIGLYFLFTIVMPLLVLVWASVMRWFQPPSLSALKLASLANLHDVDWSMVLAGAKNSAVLMLVVPTLVLVFGGAIAWIVVRSRFQGKVVLDFSAFVPHAVPHIIFAFSILVAALFLLQKILPIYGKLAILIIVYTLAWLAFGTRVLSSSLVQLHKELEEVGRVSGIPGRVILWKILLPLLRPAILSSWLWMALLTFREFTMAAMLATTRGNITLPIVIWSYWSGGQSGRASAVALIGFLILVPMVAAYWIAGRRFAVLGATRA</sequence>
<evidence type="ECO:0000256" key="4">
    <source>
        <dbReference type="ARBA" id="ARBA00022519"/>
    </source>
</evidence>
<keyword evidence="4" id="KW-0997">Cell inner membrane</keyword>
<dbReference type="AlphaFoldDB" id="A0A932GPX3"/>
<evidence type="ECO:0000256" key="7">
    <source>
        <dbReference type="ARBA" id="ARBA00023136"/>
    </source>
</evidence>
<evidence type="ECO:0000256" key="6">
    <source>
        <dbReference type="ARBA" id="ARBA00022989"/>
    </source>
</evidence>
<feature type="transmembrane region" description="Helical" evidence="8">
    <location>
        <begin position="21"/>
        <end position="47"/>
    </location>
</feature>
<feature type="transmembrane region" description="Helical" evidence="8">
    <location>
        <begin position="447"/>
        <end position="465"/>
    </location>
</feature>
<name>A0A932GPX3_UNCTE</name>
<feature type="transmembrane region" description="Helical" evidence="8">
    <location>
        <begin position="114"/>
        <end position="138"/>
    </location>
</feature>
<dbReference type="PROSITE" id="PS50928">
    <property type="entry name" value="ABC_TM1"/>
    <property type="match status" value="2"/>
</dbReference>
<dbReference type="SUPFAM" id="SSF161098">
    <property type="entry name" value="MetI-like"/>
    <property type="match status" value="2"/>
</dbReference>
<feature type="transmembrane region" description="Helical" evidence="8">
    <location>
        <begin position="416"/>
        <end position="441"/>
    </location>
</feature>
<dbReference type="PANTHER" id="PTHR43357:SF4">
    <property type="entry name" value="INNER MEMBRANE ABC TRANSPORTER PERMEASE PROTEIN YDCV"/>
    <property type="match status" value="1"/>
</dbReference>
<feature type="transmembrane region" description="Helical" evidence="8">
    <location>
        <begin position="557"/>
        <end position="575"/>
    </location>
</feature>
<dbReference type="Pfam" id="PF00528">
    <property type="entry name" value="BPD_transp_1"/>
    <property type="match status" value="2"/>
</dbReference>
<protein>
    <submittedName>
        <fullName evidence="10">Iron ABC transporter permease</fullName>
    </submittedName>
</protein>
<evidence type="ECO:0000256" key="8">
    <source>
        <dbReference type="RuleBase" id="RU363032"/>
    </source>
</evidence>
<keyword evidence="6 8" id="KW-1133">Transmembrane helix</keyword>
<dbReference type="GO" id="GO:0055085">
    <property type="term" value="P:transmembrane transport"/>
    <property type="evidence" value="ECO:0007669"/>
    <property type="project" value="InterPro"/>
</dbReference>
<organism evidence="10 11">
    <name type="scientific">Tectimicrobiota bacterium</name>
    <dbReference type="NCBI Taxonomy" id="2528274"/>
    <lineage>
        <taxon>Bacteria</taxon>
        <taxon>Pseudomonadati</taxon>
        <taxon>Nitrospinota/Tectimicrobiota group</taxon>
        <taxon>Candidatus Tectimicrobiota</taxon>
    </lineage>
</organism>
<comment type="caution">
    <text evidence="10">The sequence shown here is derived from an EMBL/GenBank/DDBJ whole genome shotgun (WGS) entry which is preliminary data.</text>
</comment>
<keyword evidence="3" id="KW-1003">Cell membrane</keyword>
<comment type="subcellular location">
    <subcellularLocation>
        <location evidence="1">Cell inner membrane</location>
        <topology evidence="1">Multi-pass membrane protein</topology>
    </subcellularLocation>
    <subcellularLocation>
        <location evidence="8">Cell membrane</location>
        <topology evidence="8">Multi-pass membrane protein</topology>
    </subcellularLocation>
</comment>
<reference evidence="10" key="1">
    <citation type="submission" date="2020-07" db="EMBL/GenBank/DDBJ databases">
        <title>Huge and variable diversity of episymbiotic CPR bacteria and DPANN archaea in groundwater ecosystems.</title>
        <authorList>
            <person name="He C.Y."/>
            <person name="Keren R."/>
            <person name="Whittaker M."/>
            <person name="Farag I.F."/>
            <person name="Doudna J."/>
            <person name="Cate J.H.D."/>
            <person name="Banfield J.F."/>
        </authorList>
    </citation>
    <scope>NUCLEOTIDE SEQUENCE</scope>
    <source>
        <strain evidence="10">NC_groundwater_717_Ag_S-0.2um_59_8</strain>
    </source>
</reference>
<accession>A0A932GPX3</accession>
<gene>
    <name evidence="10" type="ORF">HYY65_07090</name>
</gene>
<evidence type="ECO:0000256" key="3">
    <source>
        <dbReference type="ARBA" id="ARBA00022475"/>
    </source>
</evidence>
<evidence type="ECO:0000256" key="1">
    <source>
        <dbReference type="ARBA" id="ARBA00004429"/>
    </source>
</evidence>
<dbReference type="CDD" id="cd06261">
    <property type="entry name" value="TM_PBP2"/>
    <property type="match status" value="2"/>
</dbReference>
<feature type="transmembrane region" description="Helical" evidence="8">
    <location>
        <begin position="495"/>
        <end position="517"/>
    </location>
</feature>
<feature type="transmembrane region" description="Helical" evidence="8">
    <location>
        <begin position="158"/>
        <end position="183"/>
    </location>
</feature>